<sequence>YCPHTCTINELSTRILYLSKLRYFSFCNSNDDDDNDIERIQSNITHLHIDSDPIILNNLEILNNENLEVLSFDFAYERESFILKYLPQLEKI</sequence>
<gene>
    <name evidence="1" type="ORF">OXD698_LOCUS37627</name>
</gene>
<comment type="caution">
    <text evidence="1">The sequence shown here is derived from an EMBL/GenBank/DDBJ whole genome shotgun (WGS) entry which is preliminary data.</text>
</comment>
<evidence type="ECO:0000313" key="2">
    <source>
        <dbReference type="Proteomes" id="UP000663844"/>
    </source>
</evidence>
<accession>A0A819XKI0</accession>
<protein>
    <submittedName>
        <fullName evidence="1">Uncharacterized protein</fullName>
    </submittedName>
</protein>
<dbReference type="EMBL" id="CAJOAZ010006709">
    <property type="protein sequence ID" value="CAF4142622.1"/>
    <property type="molecule type" value="Genomic_DNA"/>
</dbReference>
<proteinExistence type="predicted"/>
<feature type="non-terminal residue" evidence="1">
    <location>
        <position position="1"/>
    </location>
</feature>
<organism evidence="1 2">
    <name type="scientific">Adineta steineri</name>
    <dbReference type="NCBI Taxonomy" id="433720"/>
    <lineage>
        <taxon>Eukaryota</taxon>
        <taxon>Metazoa</taxon>
        <taxon>Spiralia</taxon>
        <taxon>Gnathifera</taxon>
        <taxon>Rotifera</taxon>
        <taxon>Eurotatoria</taxon>
        <taxon>Bdelloidea</taxon>
        <taxon>Adinetida</taxon>
        <taxon>Adinetidae</taxon>
        <taxon>Adineta</taxon>
    </lineage>
</organism>
<dbReference type="AlphaFoldDB" id="A0A819XKI0"/>
<reference evidence="1" key="1">
    <citation type="submission" date="2021-02" db="EMBL/GenBank/DDBJ databases">
        <authorList>
            <person name="Nowell W R."/>
        </authorList>
    </citation>
    <scope>NUCLEOTIDE SEQUENCE</scope>
</reference>
<dbReference type="Proteomes" id="UP000663844">
    <property type="component" value="Unassembled WGS sequence"/>
</dbReference>
<evidence type="ECO:0000313" key="1">
    <source>
        <dbReference type="EMBL" id="CAF4142622.1"/>
    </source>
</evidence>
<name>A0A819XKI0_9BILA</name>